<keyword evidence="3" id="KW-1185">Reference proteome</keyword>
<feature type="region of interest" description="Disordered" evidence="1">
    <location>
        <begin position="1"/>
        <end position="90"/>
    </location>
</feature>
<feature type="compositionally biased region" description="Basic and acidic residues" evidence="1">
    <location>
        <begin position="183"/>
        <end position="194"/>
    </location>
</feature>
<accession>A0A811ZJ43</accession>
<evidence type="ECO:0000256" key="1">
    <source>
        <dbReference type="SAM" id="MobiDB-lite"/>
    </source>
</evidence>
<evidence type="ECO:0000313" key="3">
    <source>
        <dbReference type="Proteomes" id="UP000645828"/>
    </source>
</evidence>
<proteinExistence type="predicted"/>
<feature type="region of interest" description="Disordered" evidence="1">
    <location>
        <begin position="172"/>
        <end position="208"/>
    </location>
</feature>
<dbReference type="EMBL" id="CAJHUB010000768">
    <property type="protein sequence ID" value="CAD7688680.1"/>
    <property type="molecule type" value="Genomic_DNA"/>
</dbReference>
<name>A0A811ZJ43_NYCPR</name>
<sequence length="347" mass="35596">MMPALGKFCPRGWRERESPPPAQRLSVGAPPPGRRTSAARSSPPPPTAAVSSGGELRRLLPGAADPGCELRARGEGARVPGAGRRGLWAPSPEWLVPGSSKGVVSSSPWGPPYELRPLPARLTGAKARGLSATRCPGPILLKSPGEGGGGRREELLPSAASAVPLAAAGFARPEGAAAATASRTHESRGEERTHAGSRRPQARPAPRPPRLAALTLAAGRSRGASARVASLPARTRPECGVVIVTLRSGGASRRSRSRCGSRCPRLGRAGCRPGGALTSPPCSAPLLPPPSPLHFLCLWSHLLLGEGACAAGRPDSSPAAPPPRLRLPLPPPPSPLPPPPSPCVYNS</sequence>
<protein>
    <submittedName>
        <fullName evidence="2">(raccoon dog) hypothetical protein</fullName>
    </submittedName>
</protein>
<gene>
    <name evidence="2" type="ORF">NYPRO_LOCUS21473</name>
</gene>
<organism evidence="2 3">
    <name type="scientific">Nyctereutes procyonoides</name>
    <name type="common">Raccoon dog</name>
    <name type="synonym">Canis procyonoides</name>
    <dbReference type="NCBI Taxonomy" id="34880"/>
    <lineage>
        <taxon>Eukaryota</taxon>
        <taxon>Metazoa</taxon>
        <taxon>Chordata</taxon>
        <taxon>Craniata</taxon>
        <taxon>Vertebrata</taxon>
        <taxon>Euteleostomi</taxon>
        <taxon>Mammalia</taxon>
        <taxon>Eutheria</taxon>
        <taxon>Laurasiatheria</taxon>
        <taxon>Carnivora</taxon>
        <taxon>Caniformia</taxon>
        <taxon>Canidae</taxon>
        <taxon>Nyctereutes</taxon>
    </lineage>
</organism>
<comment type="caution">
    <text evidence="2">The sequence shown here is derived from an EMBL/GenBank/DDBJ whole genome shotgun (WGS) entry which is preliminary data.</text>
</comment>
<feature type="compositionally biased region" description="Pro residues" evidence="1">
    <location>
        <begin position="319"/>
        <end position="347"/>
    </location>
</feature>
<feature type="region of interest" description="Disordered" evidence="1">
    <location>
        <begin position="310"/>
        <end position="347"/>
    </location>
</feature>
<evidence type="ECO:0000313" key="2">
    <source>
        <dbReference type="EMBL" id="CAD7688680.1"/>
    </source>
</evidence>
<feature type="compositionally biased region" description="Low complexity" evidence="1">
    <location>
        <begin position="172"/>
        <end position="181"/>
    </location>
</feature>
<feature type="region of interest" description="Disordered" evidence="1">
    <location>
        <begin position="129"/>
        <end position="156"/>
    </location>
</feature>
<dbReference type="Proteomes" id="UP000645828">
    <property type="component" value="Unassembled WGS sequence"/>
</dbReference>
<dbReference type="AlphaFoldDB" id="A0A811ZJ43"/>
<reference evidence="2" key="1">
    <citation type="submission" date="2020-12" db="EMBL/GenBank/DDBJ databases">
        <authorList>
            <consortium name="Molecular Ecology Group"/>
        </authorList>
    </citation>
    <scope>NUCLEOTIDE SEQUENCE</scope>
    <source>
        <strain evidence="2">TBG_1078</strain>
    </source>
</reference>